<reference evidence="1 2" key="1">
    <citation type="journal article" date="2012" name="J. Bacteriol.">
        <title>Genome sequence of the soybean symbiont Sinorhizobium fredii HH103.</title>
        <authorList>
            <person name="Weidner S."/>
            <person name="Becker A."/>
            <person name="Bonilla I."/>
            <person name="Jaenicke S."/>
            <person name="Lloret J."/>
            <person name="Margaret I."/>
            <person name="Puhler A."/>
            <person name="Ruiz-Sainz J.E."/>
            <person name="Schneiker-Bekel S."/>
            <person name="Szczepanowski R."/>
            <person name="Vinardell J.M."/>
            <person name="Zehner S."/>
            <person name="Gottfert M."/>
        </authorList>
    </citation>
    <scope>NUCLEOTIDE SEQUENCE [LARGE SCALE GENOMIC DNA]</scope>
    <source>
        <strain evidence="1 2">HH103</strain>
        <plasmid evidence="2">pSfHH103e</plasmid>
    </source>
</reference>
<dbReference type="Pfam" id="PF12860">
    <property type="entry name" value="PAS_7"/>
    <property type="match status" value="1"/>
</dbReference>
<protein>
    <recommendedName>
        <fullName evidence="3">Hybrid sensor histidine kinase/response regulator</fullName>
    </recommendedName>
</protein>
<evidence type="ECO:0000313" key="2">
    <source>
        <dbReference type="Proteomes" id="UP000007735"/>
    </source>
</evidence>
<dbReference type="HOGENOM" id="CLU_1748180_0_0_5"/>
<geneLocation type="plasmid" evidence="1 2">
    <name>pSfHH103e</name>
</geneLocation>
<proteinExistence type="predicted"/>
<dbReference type="Gene3D" id="3.30.450.20">
    <property type="entry name" value="PAS domain"/>
    <property type="match status" value="1"/>
</dbReference>
<organism evidence="1 2">
    <name type="scientific">Sinorhizobium fredii (strain HH103)</name>
    <dbReference type="NCBI Taxonomy" id="1117943"/>
    <lineage>
        <taxon>Bacteria</taxon>
        <taxon>Pseudomonadati</taxon>
        <taxon>Pseudomonadota</taxon>
        <taxon>Alphaproteobacteria</taxon>
        <taxon>Hyphomicrobiales</taxon>
        <taxon>Rhizobiaceae</taxon>
        <taxon>Sinorhizobium/Ensifer group</taxon>
        <taxon>Sinorhizobium</taxon>
    </lineage>
</organism>
<accession>G9AHS2</accession>
<sequence length="149" mass="16790">MQDALDSRNLLSQAITEMSEPLAMFNAEGRLAFYNDRYRAAFPRSAYARQPSAHITDIVRAVVRNAERTDVSPDVSEEWIQASPAQLFLTRDTEIPLFDGRWLGLRTRLASDGSALVVVSDITSMKRSEEQLKQVAVKDRAALDEYLRA</sequence>
<dbReference type="Proteomes" id="UP000007735">
    <property type="component" value="Plasmid pSfHH103e"/>
</dbReference>
<gene>
    <name evidence="1" type="ordered locus">SFHH103_06144</name>
</gene>
<name>G9AHS2_SINF1</name>
<evidence type="ECO:0008006" key="3">
    <source>
        <dbReference type="Google" id="ProtNLM"/>
    </source>
</evidence>
<dbReference type="EMBL" id="HE616899">
    <property type="protein sequence ID" value="CCF00604.1"/>
    <property type="molecule type" value="Genomic_DNA"/>
</dbReference>
<dbReference type="AlphaFoldDB" id="G9AHS2"/>
<dbReference type="PATRIC" id="fig|380.5.peg.5702"/>
<keyword evidence="1" id="KW-0614">Plasmid</keyword>
<dbReference type="KEGG" id="sfh:SFHH103_06144"/>
<evidence type="ECO:0000313" key="1">
    <source>
        <dbReference type="EMBL" id="CCF00604.1"/>
    </source>
</evidence>
<dbReference type="RefSeq" id="WP_014332252.1">
    <property type="nucleotide sequence ID" value="NC_016815.1"/>
</dbReference>